<evidence type="ECO:0000256" key="1">
    <source>
        <dbReference type="SAM" id="Phobius"/>
    </source>
</evidence>
<sequence>MFKRIIYDDWTTFVPLISFWFTFGVFLAISLRAFLLKKSTVQHMENLPLEEDASSNPSKHDS</sequence>
<name>A0A317ZJA1_9BACT</name>
<proteinExistence type="predicted"/>
<gene>
    <name evidence="2" type="ORF">DDZ13_01985</name>
</gene>
<dbReference type="Proteomes" id="UP000247099">
    <property type="component" value="Unassembled WGS sequence"/>
</dbReference>
<dbReference type="InParanoid" id="A0A317ZJA1"/>
<keyword evidence="1" id="KW-0812">Transmembrane</keyword>
<dbReference type="AlphaFoldDB" id="A0A317ZJA1"/>
<evidence type="ECO:0008006" key="4">
    <source>
        <dbReference type="Google" id="ProtNLM"/>
    </source>
</evidence>
<dbReference type="OrthoDB" id="199639at2"/>
<protein>
    <recommendedName>
        <fullName evidence="4">CcoQ/FixQ family Cbb3-type cytochrome c oxidase assembly chaperone</fullName>
    </recommendedName>
</protein>
<evidence type="ECO:0000313" key="3">
    <source>
        <dbReference type="Proteomes" id="UP000247099"/>
    </source>
</evidence>
<dbReference type="EMBL" id="QHJQ01000001">
    <property type="protein sequence ID" value="PXA05666.1"/>
    <property type="molecule type" value="Genomic_DNA"/>
</dbReference>
<feature type="transmembrane region" description="Helical" evidence="1">
    <location>
        <begin position="12"/>
        <end position="35"/>
    </location>
</feature>
<evidence type="ECO:0000313" key="2">
    <source>
        <dbReference type="EMBL" id="PXA05666.1"/>
    </source>
</evidence>
<accession>A0A317ZJA1</accession>
<keyword evidence="3" id="KW-1185">Reference proteome</keyword>
<organism evidence="2 3">
    <name type="scientific">Coraliomargarita sinensis</name>
    <dbReference type="NCBI Taxonomy" id="2174842"/>
    <lineage>
        <taxon>Bacteria</taxon>
        <taxon>Pseudomonadati</taxon>
        <taxon>Verrucomicrobiota</taxon>
        <taxon>Opitutia</taxon>
        <taxon>Puniceicoccales</taxon>
        <taxon>Coraliomargaritaceae</taxon>
        <taxon>Coraliomargarita</taxon>
    </lineage>
</organism>
<keyword evidence="1" id="KW-0472">Membrane</keyword>
<keyword evidence="1" id="KW-1133">Transmembrane helix</keyword>
<comment type="caution">
    <text evidence="2">The sequence shown here is derived from an EMBL/GenBank/DDBJ whole genome shotgun (WGS) entry which is preliminary data.</text>
</comment>
<reference evidence="2 3" key="1">
    <citation type="submission" date="2018-05" db="EMBL/GenBank/DDBJ databases">
        <title>Coraliomargarita sinensis sp. nov., isolated from a marine solar saltern.</title>
        <authorList>
            <person name="Zhou L.Y."/>
        </authorList>
    </citation>
    <scope>NUCLEOTIDE SEQUENCE [LARGE SCALE GENOMIC DNA]</scope>
    <source>
        <strain evidence="2 3">WN38</strain>
    </source>
</reference>
<dbReference type="RefSeq" id="WP_110129744.1">
    <property type="nucleotide sequence ID" value="NZ_QHJQ01000001.1"/>
</dbReference>